<feature type="repeat" description="WD" evidence="3">
    <location>
        <begin position="725"/>
        <end position="762"/>
    </location>
</feature>
<dbReference type="InterPro" id="IPR001680">
    <property type="entry name" value="WD40_rpt"/>
</dbReference>
<dbReference type="PANTHER" id="PTHR22847:SF637">
    <property type="entry name" value="WD REPEAT DOMAIN 5B"/>
    <property type="match status" value="1"/>
</dbReference>
<evidence type="ECO:0000313" key="7">
    <source>
        <dbReference type="EMBL" id="MFB9675108.1"/>
    </source>
</evidence>
<dbReference type="SMART" id="SM00320">
    <property type="entry name" value="WD40"/>
    <property type="match status" value="6"/>
</dbReference>
<name>A0ABV5TBJ8_9ACTN</name>
<keyword evidence="6" id="KW-1133">Transmembrane helix</keyword>
<dbReference type="CDD" id="cd00200">
    <property type="entry name" value="WD40"/>
    <property type="match status" value="1"/>
</dbReference>
<proteinExistence type="predicted"/>
<feature type="compositionally biased region" description="Basic residues" evidence="5">
    <location>
        <begin position="398"/>
        <end position="413"/>
    </location>
</feature>
<dbReference type="InterPro" id="IPR015943">
    <property type="entry name" value="WD40/YVTN_repeat-like_dom_sf"/>
</dbReference>
<dbReference type="PANTHER" id="PTHR22847">
    <property type="entry name" value="WD40 REPEAT PROTEIN"/>
    <property type="match status" value="1"/>
</dbReference>
<keyword evidence="1 3" id="KW-0853">WD repeat</keyword>
<keyword evidence="6" id="KW-0472">Membrane</keyword>
<dbReference type="InterPro" id="IPR036322">
    <property type="entry name" value="WD40_repeat_dom_sf"/>
</dbReference>
<feature type="coiled-coil region" evidence="4">
    <location>
        <begin position="195"/>
        <end position="275"/>
    </location>
</feature>
<dbReference type="PROSITE" id="PS00678">
    <property type="entry name" value="WD_REPEATS_1"/>
    <property type="match status" value="2"/>
</dbReference>
<comment type="caution">
    <text evidence="7">The sequence shown here is derived from an EMBL/GenBank/DDBJ whole genome shotgun (WGS) entry which is preliminary data.</text>
</comment>
<feature type="repeat" description="WD" evidence="3">
    <location>
        <begin position="591"/>
        <end position="633"/>
    </location>
</feature>
<reference evidence="7 8" key="1">
    <citation type="submission" date="2024-09" db="EMBL/GenBank/DDBJ databases">
        <authorList>
            <person name="Sun Q."/>
            <person name="Mori K."/>
        </authorList>
    </citation>
    <scope>NUCLEOTIDE SEQUENCE [LARGE SCALE GENOMIC DNA]</scope>
    <source>
        <strain evidence="7 8">JCM 3028</strain>
    </source>
</reference>
<dbReference type="PRINTS" id="PR00320">
    <property type="entry name" value="GPROTEINBRPT"/>
</dbReference>
<dbReference type="EMBL" id="JBHMBS010000002">
    <property type="protein sequence ID" value="MFB9675108.1"/>
    <property type="molecule type" value="Genomic_DNA"/>
</dbReference>
<feature type="region of interest" description="Disordered" evidence="5">
    <location>
        <begin position="355"/>
        <end position="413"/>
    </location>
</feature>
<feature type="repeat" description="WD" evidence="3">
    <location>
        <begin position="546"/>
        <end position="589"/>
    </location>
</feature>
<evidence type="ECO:0000256" key="5">
    <source>
        <dbReference type="SAM" id="MobiDB-lite"/>
    </source>
</evidence>
<evidence type="ECO:0000256" key="2">
    <source>
        <dbReference type="ARBA" id="ARBA00022737"/>
    </source>
</evidence>
<gene>
    <name evidence="7" type="ORF">ACFFRH_06375</name>
</gene>
<keyword evidence="8" id="KW-1185">Reference proteome</keyword>
<dbReference type="InterPro" id="IPR020472">
    <property type="entry name" value="WD40_PAC1"/>
</dbReference>
<dbReference type="SUPFAM" id="SSF50978">
    <property type="entry name" value="WD40 repeat-like"/>
    <property type="match status" value="1"/>
</dbReference>
<accession>A0ABV5TBJ8</accession>
<evidence type="ECO:0000256" key="6">
    <source>
        <dbReference type="SAM" id="Phobius"/>
    </source>
</evidence>
<keyword evidence="4" id="KW-0175">Coiled coil</keyword>
<evidence type="ECO:0000256" key="3">
    <source>
        <dbReference type="PROSITE-ProRule" id="PRU00221"/>
    </source>
</evidence>
<evidence type="ECO:0000256" key="1">
    <source>
        <dbReference type="ARBA" id="ARBA00022574"/>
    </source>
</evidence>
<dbReference type="InterPro" id="IPR019775">
    <property type="entry name" value="WD40_repeat_CS"/>
</dbReference>
<feature type="transmembrane region" description="Helical" evidence="6">
    <location>
        <begin position="422"/>
        <end position="443"/>
    </location>
</feature>
<feature type="transmembrane region" description="Helical" evidence="6">
    <location>
        <begin position="42"/>
        <end position="60"/>
    </location>
</feature>
<dbReference type="RefSeq" id="WP_344745821.1">
    <property type="nucleotide sequence ID" value="NZ_BAAAWW010000077.1"/>
</dbReference>
<evidence type="ECO:0000256" key="4">
    <source>
        <dbReference type="SAM" id="Coils"/>
    </source>
</evidence>
<dbReference type="Pfam" id="PF00400">
    <property type="entry name" value="WD40"/>
    <property type="match status" value="4"/>
</dbReference>
<feature type="compositionally biased region" description="Basic and acidic residues" evidence="5">
    <location>
        <begin position="368"/>
        <end position="378"/>
    </location>
</feature>
<protein>
    <recommendedName>
        <fullName evidence="9">Anaphase-promoting complex subunit 4 WD40 domain-containing protein</fullName>
    </recommendedName>
</protein>
<evidence type="ECO:0000313" key="8">
    <source>
        <dbReference type="Proteomes" id="UP001589610"/>
    </source>
</evidence>
<dbReference type="PROSITE" id="PS50082">
    <property type="entry name" value="WD_REPEATS_2"/>
    <property type="match status" value="4"/>
</dbReference>
<dbReference type="Proteomes" id="UP001589610">
    <property type="component" value="Unassembled WGS sequence"/>
</dbReference>
<keyword evidence="2" id="KW-0677">Repeat</keyword>
<evidence type="ECO:0008006" key="9">
    <source>
        <dbReference type="Google" id="ProtNLM"/>
    </source>
</evidence>
<dbReference type="PROSITE" id="PS50294">
    <property type="entry name" value="WD_REPEATS_REGION"/>
    <property type="match status" value="4"/>
</dbReference>
<sequence length="762" mass="81724">MWSAGSGAARRRLVFAAVVGAGLVLGTGFALRAGGWSDAADVVQVISGAPLLVALAAWAARGRQAPAERWTELGELLEIIAEADGLTRERLRRELPDWEEEAITAYLQGSRRPEWAFITAFIALIAQGDDWRLEVLERRIRPVWEAGDTDGQGAADSREWAGALAEAVRARRVLGQVYASMDRYKHLGEGLAEMLARLTEAVTALSARRQTLRQELAARRNEPQPDWAVLEAEVGRLTSRLAEAEERLRATERLHEQTSARLAESERRRHQVEELQVTARSQAQQAFVRLAALDSRPALPASAPAALPQQFGPLLTPMNDTDQEAAREVLRQIDQVLDTEAATLIRLHDSLTTRTDIPVQKNEPSQEGEPRQEGEPGQKGEPTTASPDDQATPDIGRRTRPPKRPKPRVTRRSRRSRLVRRTVLIFLFAVVAAWVVFVVIIPLTQPSGMPSTAPSSDAPGFGHEVAVAVGTLSGKTVAVANDDGVPQVWDLATREPVGELSTDDLGVVSAIAVGTLGGKTIAVSGGEDGWLQVWDLATRKPVGEPFEGHDGPVNVLAVGTLRDKTIAVSGGEDGKLRVWDLVTGEPVGNPLPDHTDSVYAVTVGTLDGKTIAVSGDDNAMRVWDLAAGKLIGQPLTGHDGSVDDVAVGTLDGKTIAVSVDDGKTLRVWDLAAGKTIGEPLTGHEGPVYAVAVGTLKDMTIAVSGSEDGTLRVWDLATGKPVGKVFTDHVGTVYAVAVGTLKDKTIAVSVDEETLRVWDLESP</sequence>
<organism evidence="7 8">
    <name type="scientific">Streptosporangium vulgare</name>
    <dbReference type="NCBI Taxonomy" id="46190"/>
    <lineage>
        <taxon>Bacteria</taxon>
        <taxon>Bacillati</taxon>
        <taxon>Actinomycetota</taxon>
        <taxon>Actinomycetes</taxon>
        <taxon>Streptosporangiales</taxon>
        <taxon>Streptosporangiaceae</taxon>
        <taxon>Streptosporangium</taxon>
    </lineage>
</organism>
<keyword evidence="6" id="KW-0812">Transmembrane</keyword>
<dbReference type="Gene3D" id="2.130.10.10">
    <property type="entry name" value="YVTN repeat-like/Quinoprotein amine dehydrogenase"/>
    <property type="match status" value="2"/>
</dbReference>
<feature type="repeat" description="WD" evidence="3">
    <location>
        <begin position="680"/>
        <end position="723"/>
    </location>
</feature>